<dbReference type="Proteomes" id="UP000634136">
    <property type="component" value="Unassembled WGS sequence"/>
</dbReference>
<name>A0A834TPE2_9FABA</name>
<evidence type="ECO:0000313" key="1">
    <source>
        <dbReference type="EMBL" id="KAF7825362.1"/>
    </source>
</evidence>
<dbReference type="GO" id="GO:0004386">
    <property type="term" value="F:helicase activity"/>
    <property type="evidence" value="ECO:0007669"/>
    <property type="project" value="UniProtKB-KW"/>
</dbReference>
<keyword evidence="1" id="KW-0378">Hydrolase</keyword>
<dbReference type="EMBL" id="JAAIUW010000006">
    <property type="protein sequence ID" value="KAF7825362.1"/>
    <property type="molecule type" value="Genomic_DNA"/>
</dbReference>
<evidence type="ECO:0000313" key="2">
    <source>
        <dbReference type="Proteomes" id="UP000634136"/>
    </source>
</evidence>
<dbReference type="AlphaFoldDB" id="A0A834TPE2"/>
<comment type="caution">
    <text evidence="1">The sequence shown here is derived from an EMBL/GenBank/DDBJ whole genome shotgun (WGS) entry which is preliminary data.</text>
</comment>
<protein>
    <submittedName>
        <fullName evidence="1">ATP-dependent DNA helicase PIF1</fullName>
    </submittedName>
</protein>
<proteinExistence type="predicted"/>
<organism evidence="1 2">
    <name type="scientific">Senna tora</name>
    <dbReference type="NCBI Taxonomy" id="362788"/>
    <lineage>
        <taxon>Eukaryota</taxon>
        <taxon>Viridiplantae</taxon>
        <taxon>Streptophyta</taxon>
        <taxon>Embryophyta</taxon>
        <taxon>Tracheophyta</taxon>
        <taxon>Spermatophyta</taxon>
        <taxon>Magnoliopsida</taxon>
        <taxon>eudicotyledons</taxon>
        <taxon>Gunneridae</taxon>
        <taxon>Pentapetalae</taxon>
        <taxon>rosids</taxon>
        <taxon>fabids</taxon>
        <taxon>Fabales</taxon>
        <taxon>Fabaceae</taxon>
        <taxon>Caesalpinioideae</taxon>
        <taxon>Cassia clade</taxon>
        <taxon>Senna</taxon>
    </lineage>
</organism>
<reference evidence="1" key="1">
    <citation type="submission" date="2020-09" db="EMBL/GenBank/DDBJ databases">
        <title>Genome-Enabled Discovery of Anthraquinone Biosynthesis in Senna tora.</title>
        <authorList>
            <person name="Kang S.-H."/>
            <person name="Pandey R.P."/>
            <person name="Lee C.-M."/>
            <person name="Sim J.-S."/>
            <person name="Jeong J.-T."/>
            <person name="Choi B.-S."/>
            <person name="Jung M."/>
            <person name="Ginzburg D."/>
            <person name="Zhao K."/>
            <person name="Won S.Y."/>
            <person name="Oh T.-J."/>
            <person name="Yu Y."/>
            <person name="Kim N.-H."/>
            <person name="Lee O.R."/>
            <person name="Lee T.-H."/>
            <person name="Bashyal P."/>
            <person name="Kim T.-S."/>
            <person name="Lee W.-H."/>
            <person name="Kawkins C."/>
            <person name="Kim C.-K."/>
            <person name="Kim J.S."/>
            <person name="Ahn B.O."/>
            <person name="Rhee S.Y."/>
            <person name="Sohng J.K."/>
        </authorList>
    </citation>
    <scope>NUCLEOTIDE SEQUENCE</scope>
    <source>
        <tissue evidence="1">Leaf</tissue>
    </source>
</reference>
<keyword evidence="1" id="KW-0067">ATP-binding</keyword>
<keyword evidence="1" id="KW-0547">Nucleotide-binding</keyword>
<sequence length="109" mass="12387">MKLDTVGTEYENQVIYEFADWILKINGDGEVGDVLNDKENEIIILGDILIDNVVNLIKSIVESAYPLLIDNFGNHDYIRNRAILASPTWKMASKDWESGREQTFLLGNI</sequence>
<keyword evidence="1" id="KW-0347">Helicase</keyword>
<keyword evidence="2" id="KW-1185">Reference proteome</keyword>
<gene>
    <name evidence="1" type="ORF">G2W53_016526</name>
</gene>
<accession>A0A834TPE2</accession>